<dbReference type="PANTHER" id="PTHR41259:SF1">
    <property type="entry name" value="DOUBLE-STRAND BREAK REPAIR RAD50 ATPASE, PUTATIVE-RELATED"/>
    <property type="match status" value="1"/>
</dbReference>
<dbReference type="RefSeq" id="WP_379927980.1">
    <property type="nucleotide sequence ID" value="NZ_JBHUMM010000004.1"/>
</dbReference>
<feature type="coiled-coil region" evidence="1">
    <location>
        <begin position="792"/>
        <end position="898"/>
    </location>
</feature>
<dbReference type="EMBL" id="JBHUMM010000004">
    <property type="protein sequence ID" value="MFD2670575.1"/>
    <property type="molecule type" value="Genomic_DNA"/>
</dbReference>
<dbReference type="PANTHER" id="PTHR41259">
    <property type="entry name" value="DOUBLE-STRAND BREAK REPAIR RAD50 ATPASE, PUTATIVE-RELATED"/>
    <property type="match status" value="1"/>
</dbReference>
<feature type="coiled-coil region" evidence="1">
    <location>
        <begin position="581"/>
        <end position="622"/>
    </location>
</feature>
<keyword evidence="1" id="KW-0175">Coiled coil</keyword>
<comment type="caution">
    <text evidence="3">The sequence shown here is derived from an EMBL/GenBank/DDBJ whole genome shotgun (WGS) entry which is preliminary data.</text>
</comment>
<evidence type="ECO:0000256" key="1">
    <source>
        <dbReference type="SAM" id="Coils"/>
    </source>
</evidence>
<feature type="coiled-coil region" evidence="1">
    <location>
        <begin position="177"/>
        <end position="231"/>
    </location>
</feature>
<dbReference type="Pfam" id="PF13514">
    <property type="entry name" value="AAA_27"/>
    <property type="match status" value="1"/>
</dbReference>
<feature type="domain" description="YhaN AAA" evidence="2">
    <location>
        <begin position="1"/>
        <end position="198"/>
    </location>
</feature>
<proteinExistence type="predicted"/>
<dbReference type="SUPFAM" id="SSF52540">
    <property type="entry name" value="P-loop containing nucleoside triphosphate hydrolases"/>
    <property type="match status" value="1"/>
</dbReference>
<feature type="coiled-coil region" evidence="1">
    <location>
        <begin position="326"/>
        <end position="400"/>
    </location>
</feature>
<evidence type="ECO:0000313" key="4">
    <source>
        <dbReference type="Proteomes" id="UP001597497"/>
    </source>
</evidence>
<dbReference type="InterPro" id="IPR027417">
    <property type="entry name" value="P-loop_NTPase"/>
</dbReference>
<dbReference type="InterPro" id="IPR038734">
    <property type="entry name" value="YhaN_AAA"/>
</dbReference>
<dbReference type="Gene3D" id="3.40.50.300">
    <property type="entry name" value="P-loop containing nucleotide triphosphate hydrolases"/>
    <property type="match status" value="2"/>
</dbReference>
<accession>A0ABW5R7L4</accession>
<reference evidence="4" key="1">
    <citation type="journal article" date="2019" name="Int. J. Syst. Evol. Microbiol.">
        <title>The Global Catalogue of Microorganisms (GCM) 10K type strain sequencing project: providing services to taxonomists for standard genome sequencing and annotation.</title>
        <authorList>
            <consortium name="The Broad Institute Genomics Platform"/>
            <consortium name="The Broad Institute Genome Sequencing Center for Infectious Disease"/>
            <person name="Wu L."/>
            <person name="Ma J."/>
        </authorList>
    </citation>
    <scope>NUCLEOTIDE SEQUENCE [LARGE SCALE GENOMIC DNA]</scope>
    <source>
        <strain evidence="4">KCTC 33676</strain>
    </source>
</reference>
<keyword evidence="4" id="KW-1185">Reference proteome</keyword>
<feature type="coiled-coil region" evidence="1">
    <location>
        <begin position="672"/>
        <end position="699"/>
    </location>
</feature>
<sequence>MRIEEIHIEQYGTLRQRHITLAQGLTLVHGANEAGKSTLLSWIRTALFGSARKGEAVRKMLAANEGGRLLISHDEWQQKIWLDRMLGSTDTQLRWEDGTSVPGSLLSQMLHGMSYEMYRNLFAFSLTELEQIRSLQSDEINAFLFATGTGLSPAAITKTDRKLQLELDELYRPRGQVRAMNQTLHLLEEHAQKLRRIKERSGKFNELTMQCEQLEAEIEQLEQQREMKAQKSAWLERCAQAAPKWVRLQELQHQLNAYEQDVPFPEHGLMRYERLLAEASSAGDERMHLEKLQADLKERLSSLDIREEWLAARPEIERLLEQLPVMQEQDRQAEQLDEEYRQWFERWKEAQQDLALSDGTEEPRLPWIVKQELEELSRQIQDQLVKVQRHKEEVEQVEMRVLREKQFHQRQQDAREQLQDKWRQRIPESLRAPSLQELKQKRETLLMWHQRWQLHQVQDETLRTPSRQGQTSKLARRSWVRWIATGGLIAVPIYVSMQDEPVLGWMSWGLWLCFAGWQVKEAFSVKSAAGQRHSAAKLDKQRGSATEPAAVSARELGLEMAKAWSELRGATVDPAVVVAHHAGWLQELDQLIARREETEQEIALYSRRLHEIRLEMELAEEQHALTREHWESERAMLDQLQAQWQQELHKHGLPDHLSPQHWTDWLRRFEEQQQLRQQVDKLQVRREQLRQQRFAYEQAASGWMEAAAAGMQQDGQPDQNGEMDIETGMQGVKKTLHLQLEQRAQQTKLEARMGEIQEQLEAVHAKIARMDHDLTALHQHAGVQDEEGFRRRATEEKQRSQLLEETRQLEAALYSLIPEEERGRLGETLRLYRAQELMEQAEALQEQLAADRQQARDKQAYKGRLQLEIEQLMDGEEHTQLQWELERLKEQYEQQLKTWVVKAGAQRLIQSAKVKYERERQPEVIRHAAQYFRHLTAGRYEKLFAPLGEQRLIVEREDGVQFEPAQLSRGTAEQLYLSLRFAMIRAFRSKANLPIILDDIMVNFDPERIRLTCQLIASFSQEQQVLFLTCHPHLSQSFQQVTEETRQELSWISLSGLSNPAS</sequence>
<dbReference type="Proteomes" id="UP001597497">
    <property type="component" value="Unassembled WGS sequence"/>
</dbReference>
<evidence type="ECO:0000259" key="2">
    <source>
        <dbReference type="Pfam" id="PF13514"/>
    </source>
</evidence>
<name>A0ABW5R7L4_9BACL</name>
<gene>
    <name evidence="3" type="ORF">ACFSUC_02995</name>
</gene>
<evidence type="ECO:0000313" key="3">
    <source>
        <dbReference type="EMBL" id="MFD2670575.1"/>
    </source>
</evidence>
<protein>
    <submittedName>
        <fullName evidence="3">AAA family ATPase</fullName>
    </submittedName>
</protein>
<organism evidence="3 4">
    <name type="scientific">Marinicrinis sediminis</name>
    <dbReference type="NCBI Taxonomy" id="1652465"/>
    <lineage>
        <taxon>Bacteria</taxon>
        <taxon>Bacillati</taxon>
        <taxon>Bacillota</taxon>
        <taxon>Bacilli</taxon>
        <taxon>Bacillales</taxon>
        <taxon>Paenibacillaceae</taxon>
    </lineage>
</organism>